<organism evidence="2 3">
    <name type="scientific">Ilyodon furcidens</name>
    <name type="common">goldbreast splitfin</name>
    <dbReference type="NCBI Taxonomy" id="33524"/>
    <lineage>
        <taxon>Eukaryota</taxon>
        <taxon>Metazoa</taxon>
        <taxon>Chordata</taxon>
        <taxon>Craniata</taxon>
        <taxon>Vertebrata</taxon>
        <taxon>Euteleostomi</taxon>
        <taxon>Actinopterygii</taxon>
        <taxon>Neopterygii</taxon>
        <taxon>Teleostei</taxon>
        <taxon>Neoteleostei</taxon>
        <taxon>Acanthomorphata</taxon>
        <taxon>Ovalentaria</taxon>
        <taxon>Atherinomorphae</taxon>
        <taxon>Cyprinodontiformes</taxon>
        <taxon>Goodeidae</taxon>
        <taxon>Ilyodon</taxon>
    </lineage>
</organism>
<evidence type="ECO:0000313" key="3">
    <source>
        <dbReference type="Proteomes" id="UP001482620"/>
    </source>
</evidence>
<dbReference type="EMBL" id="JAHRIQ010096566">
    <property type="protein sequence ID" value="MEQ2253082.1"/>
    <property type="molecule type" value="Genomic_DNA"/>
</dbReference>
<proteinExistence type="predicted"/>
<reference evidence="2 3" key="1">
    <citation type="submission" date="2021-06" db="EMBL/GenBank/DDBJ databases">
        <authorList>
            <person name="Palmer J.M."/>
        </authorList>
    </citation>
    <scope>NUCLEOTIDE SEQUENCE [LARGE SCALE GENOMIC DNA]</scope>
    <source>
        <strain evidence="3">if_2019</strain>
        <tissue evidence="2">Muscle</tissue>
    </source>
</reference>
<evidence type="ECO:0000313" key="2">
    <source>
        <dbReference type="EMBL" id="MEQ2253082.1"/>
    </source>
</evidence>
<evidence type="ECO:0000256" key="1">
    <source>
        <dbReference type="SAM" id="MobiDB-lite"/>
    </source>
</evidence>
<sequence length="122" mass="14098">MASRHSVKGRELYLERELMAWSERQVSRPDLSCRKLFMSLNKMMLQLPMMNNLCVCVHALATEKVCEQYCSNRSQRALGRNPPYTHTHTHTHGHSHTYTPSCAEPINHLSQSTTKERREGDS</sequence>
<protein>
    <submittedName>
        <fullName evidence="2">Uncharacterized protein</fullName>
    </submittedName>
</protein>
<name>A0ABV0V6V3_9TELE</name>
<feature type="region of interest" description="Disordered" evidence="1">
    <location>
        <begin position="77"/>
        <end position="122"/>
    </location>
</feature>
<dbReference type="Proteomes" id="UP001482620">
    <property type="component" value="Unassembled WGS sequence"/>
</dbReference>
<gene>
    <name evidence="2" type="ORF">ILYODFUR_028428</name>
</gene>
<comment type="caution">
    <text evidence="2">The sequence shown here is derived from an EMBL/GenBank/DDBJ whole genome shotgun (WGS) entry which is preliminary data.</text>
</comment>
<keyword evidence="3" id="KW-1185">Reference proteome</keyword>
<accession>A0ABV0V6V3</accession>